<dbReference type="GO" id="GO:0031985">
    <property type="term" value="C:Golgi cisterna"/>
    <property type="evidence" value="ECO:0007669"/>
    <property type="project" value="TreeGrafter"/>
</dbReference>
<organism evidence="6 7">
    <name type="scientific">Oidiodendron maius (strain Zn)</name>
    <dbReference type="NCBI Taxonomy" id="913774"/>
    <lineage>
        <taxon>Eukaryota</taxon>
        <taxon>Fungi</taxon>
        <taxon>Dikarya</taxon>
        <taxon>Ascomycota</taxon>
        <taxon>Pezizomycotina</taxon>
        <taxon>Leotiomycetes</taxon>
        <taxon>Leotiomycetes incertae sedis</taxon>
        <taxon>Myxotrichaceae</taxon>
        <taxon>Oidiodendron</taxon>
    </lineage>
</organism>
<dbReference type="InterPro" id="IPR038261">
    <property type="entry name" value="GPP34-like_sf"/>
</dbReference>
<evidence type="ECO:0000313" key="7">
    <source>
        <dbReference type="Proteomes" id="UP000054321"/>
    </source>
</evidence>
<dbReference type="PANTHER" id="PTHR12704">
    <property type="entry name" value="TRANS-GOLGI PROTEIN GMX33"/>
    <property type="match status" value="1"/>
</dbReference>
<dbReference type="OrthoDB" id="2189106at2759"/>
<dbReference type="GO" id="GO:0005829">
    <property type="term" value="C:cytosol"/>
    <property type="evidence" value="ECO:0007669"/>
    <property type="project" value="TreeGrafter"/>
</dbReference>
<dbReference type="InterPro" id="IPR008628">
    <property type="entry name" value="GPP34-like"/>
</dbReference>
<protein>
    <submittedName>
        <fullName evidence="6">Uncharacterized protein</fullName>
    </submittedName>
</protein>
<evidence type="ECO:0000256" key="4">
    <source>
        <dbReference type="ARBA" id="ARBA00023121"/>
    </source>
</evidence>
<comment type="similarity">
    <text evidence="2">Belongs to the GOLPH3/VPS74 family.</text>
</comment>
<dbReference type="InParanoid" id="A0A0C3GSA7"/>
<dbReference type="STRING" id="913774.A0A0C3GSA7"/>
<dbReference type="Proteomes" id="UP000054321">
    <property type="component" value="Unassembled WGS sequence"/>
</dbReference>
<dbReference type="FunFam" id="1.10.3630.10:FF:000004">
    <property type="entry name" value="Probable VPS74-protein involved in protein-vacuolar targeting"/>
    <property type="match status" value="1"/>
</dbReference>
<evidence type="ECO:0000256" key="3">
    <source>
        <dbReference type="ARBA" id="ARBA00023034"/>
    </source>
</evidence>
<dbReference type="Pfam" id="PF05719">
    <property type="entry name" value="GPP34"/>
    <property type="match status" value="1"/>
</dbReference>
<dbReference type="GO" id="GO:0048194">
    <property type="term" value="P:Golgi vesicle budding"/>
    <property type="evidence" value="ECO:0007669"/>
    <property type="project" value="TreeGrafter"/>
</dbReference>
<keyword evidence="7" id="KW-1185">Reference proteome</keyword>
<comment type="subcellular location">
    <subcellularLocation>
        <location evidence="1">Golgi apparatus membrane</location>
        <topology evidence="1">Peripheral membrane protein</topology>
        <orientation evidence="1">Cytoplasmic side</orientation>
    </subcellularLocation>
</comment>
<evidence type="ECO:0000256" key="2">
    <source>
        <dbReference type="ARBA" id="ARBA00007284"/>
    </source>
</evidence>
<proteinExistence type="inferred from homology"/>
<keyword evidence="3" id="KW-0333">Golgi apparatus</keyword>
<dbReference type="GO" id="GO:0000139">
    <property type="term" value="C:Golgi membrane"/>
    <property type="evidence" value="ECO:0007669"/>
    <property type="project" value="UniProtKB-SubCell"/>
</dbReference>
<name>A0A0C3GSA7_OIDMZ</name>
<dbReference type="GO" id="GO:0005802">
    <property type="term" value="C:trans-Golgi network"/>
    <property type="evidence" value="ECO:0007669"/>
    <property type="project" value="TreeGrafter"/>
</dbReference>
<reference evidence="6 7" key="1">
    <citation type="submission" date="2014-04" db="EMBL/GenBank/DDBJ databases">
        <authorList>
            <consortium name="DOE Joint Genome Institute"/>
            <person name="Kuo A."/>
            <person name="Martino E."/>
            <person name="Perotto S."/>
            <person name="Kohler A."/>
            <person name="Nagy L.G."/>
            <person name="Floudas D."/>
            <person name="Copeland A."/>
            <person name="Barry K.W."/>
            <person name="Cichocki N."/>
            <person name="Veneault-Fourrey C."/>
            <person name="LaButti K."/>
            <person name="Lindquist E.A."/>
            <person name="Lipzen A."/>
            <person name="Lundell T."/>
            <person name="Morin E."/>
            <person name="Murat C."/>
            <person name="Sun H."/>
            <person name="Tunlid A."/>
            <person name="Henrissat B."/>
            <person name="Grigoriev I.V."/>
            <person name="Hibbett D.S."/>
            <person name="Martin F."/>
            <person name="Nordberg H.P."/>
            <person name="Cantor M.N."/>
            <person name="Hua S.X."/>
        </authorList>
    </citation>
    <scope>NUCLEOTIDE SEQUENCE [LARGE SCALE GENOMIC DNA]</scope>
    <source>
        <strain evidence="6 7">Zn</strain>
    </source>
</reference>
<evidence type="ECO:0000256" key="1">
    <source>
        <dbReference type="ARBA" id="ARBA00004255"/>
    </source>
</evidence>
<dbReference type="AlphaFoldDB" id="A0A0C3GSA7"/>
<keyword evidence="5" id="KW-0472">Membrane</keyword>
<dbReference type="GO" id="GO:0007030">
    <property type="term" value="P:Golgi organization"/>
    <property type="evidence" value="ECO:0007669"/>
    <property type="project" value="TreeGrafter"/>
</dbReference>
<dbReference type="EMBL" id="KN832891">
    <property type="protein sequence ID" value="KIM94164.1"/>
    <property type="molecule type" value="Genomic_DNA"/>
</dbReference>
<gene>
    <name evidence="6" type="ORF">OIDMADRAFT_136534</name>
</gene>
<sequence>MSELTRRSVGCGCSTSRAGNILENNHLIGNESPEAGSSCGGEALVISYGSGENGHKTAFDPNDVGQSAERSGQPIPTLMEVVLLLGLKDKRGYLSFWNDKTSYVLRGCIVIELALRGRVSMQKDPSQRRFPLADRVIEVISDALTGKVLLDESLKMMKASEKMSVSKWIDLLSGETWNLIMIRYQLKQVRERLERGLVDKGILRTDKKNFVLFNMATHSLADTGAKEDIRVRVRKVLTQRTVILPRSCFFSESFKFRYTRTVAIVCAAYAANVLGNALATLRNEERDREFAQVDNLLAEHSQWPFARAALPGNGLATNLAQVIAEEASNHTFSLPSRAR</sequence>
<accession>A0A0C3GSA7</accession>
<dbReference type="PANTHER" id="PTHR12704:SF2">
    <property type="entry name" value="GOLGI PHOSPHOPROTEIN 3 HOMOLOG SAURON"/>
    <property type="match status" value="1"/>
</dbReference>
<dbReference type="FunCoup" id="A0A0C3GSA7">
    <property type="interactions" value="566"/>
</dbReference>
<dbReference type="HOGENOM" id="CLU_036311_1_1_1"/>
<dbReference type="GO" id="GO:0043001">
    <property type="term" value="P:Golgi to plasma membrane protein transport"/>
    <property type="evidence" value="ECO:0007669"/>
    <property type="project" value="TreeGrafter"/>
</dbReference>
<reference evidence="7" key="2">
    <citation type="submission" date="2015-01" db="EMBL/GenBank/DDBJ databases">
        <title>Evolutionary Origins and Diversification of the Mycorrhizal Mutualists.</title>
        <authorList>
            <consortium name="DOE Joint Genome Institute"/>
            <consortium name="Mycorrhizal Genomics Consortium"/>
            <person name="Kohler A."/>
            <person name="Kuo A."/>
            <person name="Nagy L.G."/>
            <person name="Floudas D."/>
            <person name="Copeland A."/>
            <person name="Barry K.W."/>
            <person name="Cichocki N."/>
            <person name="Veneault-Fourrey C."/>
            <person name="LaButti K."/>
            <person name="Lindquist E.A."/>
            <person name="Lipzen A."/>
            <person name="Lundell T."/>
            <person name="Morin E."/>
            <person name="Murat C."/>
            <person name="Riley R."/>
            <person name="Ohm R."/>
            <person name="Sun H."/>
            <person name="Tunlid A."/>
            <person name="Henrissat B."/>
            <person name="Grigoriev I.V."/>
            <person name="Hibbett D.S."/>
            <person name="Martin F."/>
        </authorList>
    </citation>
    <scope>NUCLEOTIDE SEQUENCE [LARGE SCALE GENOMIC DNA]</scope>
    <source>
        <strain evidence="7">Zn</strain>
    </source>
</reference>
<evidence type="ECO:0000313" key="6">
    <source>
        <dbReference type="EMBL" id="KIM94164.1"/>
    </source>
</evidence>
<dbReference type="Gene3D" id="1.10.3630.10">
    <property type="entry name" value="yeast vps74-n-term truncation variant domain like"/>
    <property type="match status" value="1"/>
</dbReference>
<keyword evidence="4" id="KW-0446">Lipid-binding</keyword>
<dbReference type="GO" id="GO:0006890">
    <property type="term" value="P:retrograde vesicle-mediated transport, Golgi to endoplasmic reticulum"/>
    <property type="evidence" value="ECO:0007669"/>
    <property type="project" value="TreeGrafter"/>
</dbReference>
<evidence type="ECO:0000256" key="5">
    <source>
        <dbReference type="ARBA" id="ARBA00023136"/>
    </source>
</evidence>
<dbReference type="GO" id="GO:0070273">
    <property type="term" value="F:phosphatidylinositol-4-phosphate binding"/>
    <property type="evidence" value="ECO:0007669"/>
    <property type="project" value="InterPro"/>
</dbReference>